<reference evidence="2" key="1">
    <citation type="journal article" date="2015" name="Nat. Genet.">
        <title>The genome and transcriptome of the zoonotic hookworm Ancylostoma ceylanicum identify infection-specific gene families.</title>
        <authorList>
            <person name="Schwarz E.M."/>
            <person name="Hu Y."/>
            <person name="Antoshechkin I."/>
            <person name="Miller M.M."/>
            <person name="Sternberg P.W."/>
            <person name="Aroian R.V."/>
        </authorList>
    </citation>
    <scope>NUCLEOTIDE SEQUENCE</scope>
    <source>
        <strain evidence="2">HY135</strain>
    </source>
</reference>
<organism evidence="1 2">
    <name type="scientific">Ancylostoma ceylanicum</name>
    <dbReference type="NCBI Taxonomy" id="53326"/>
    <lineage>
        <taxon>Eukaryota</taxon>
        <taxon>Metazoa</taxon>
        <taxon>Ecdysozoa</taxon>
        <taxon>Nematoda</taxon>
        <taxon>Chromadorea</taxon>
        <taxon>Rhabditida</taxon>
        <taxon>Rhabditina</taxon>
        <taxon>Rhabditomorpha</taxon>
        <taxon>Strongyloidea</taxon>
        <taxon>Ancylostomatidae</taxon>
        <taxon>Ancylostomatinae</taxon>
        <taxon>Ancylostoma</taxon>
    </lineage>
</organism>
<keyword evidence="2" id="KW-1185">Reference proteome</keyword>
<evidence type="ECO:0000313" key="2">
    <source>
        <dbReference type="Proteomes" id="UP000024635"/>
    </source>
</evidence>
<dbReference type="AlphaFoldDB" id="A0A016SKD4"/>
<dbReference type="Proteomes" id="UP000024635">
    <property type="component" value="Unassembled WGS sequence"/>
</dbReference>
<protein>
    <submittedName>
        <fullName evidence="1">Uncharacterized protein</fullName>
    </submittedName>
</protein>
<proteinExistence type="predicted"/>
<comment type="caution">
    <text evidence="1">The sequence shown here is derived from an EMBL/GenBank/DDBJ whole genome shotgun (WGS) entry which is preliminary data.</text>
</comment>
<sequence>MSAINFDNARLVFVGGQILGFFNLEANAKPCQLAVPYCAMCALMFYYISRTFSLAIEPEEVARPQAARNLFLMCATAMRPTVTSKEFEGAPSLSIREHVNLDVKKTGRSVDIWLRKKADF</sequence>
<dbReference type="EMBL" id="JARK01001549">
    <property type="protein sequence ID" value="EYB90827.1"/>
    <property type="molecule type" value="Genomic_DNA"/>
</dbReference>
<evidence type="ECO:0000313" key="1">
    <source>
        <dbReference type="EMBL" id="EYB90827.1"/>
    </source>
</evidence>
<accession>A0A016SKD4</accession>
<gene>
    <name evidence="1" type="primary">Acey_s0213.g2276</name>
    <name evidence="1" type="ORF">Y032_0213g2276</name>
</gene>
<name>A0A016SKD4_9BILA</name>